<reference evidence="5" key="2">
    <citation type="journal article" date="2024" name="Plant">
        <title>Genomic evolution and insights into agronomic trait innovations of Sesamum species.</title>
        <authorList>
            <person name="Miao H."/>
            <person name="Wang L."/>
            <person name="Qu L."/>
            <person name="Liu H."/>
            <person name="Sun Y."/>
            <person name="Le M."/>
            <person name="Wang Q."/>
            <person name="Wei S."/>
            <person name="Zheng Y."/>
            <person name="Lin W."/>
            <person name="Duan Y."/>
            <person name="Cao H."/>
            <person name="Xiong S."/>
            <person name="Wang X."/>
            <person name="Wei L."/>
            <person name="Li C."/>
            <person name="Ma Q."/>
            <person name="Ju M."/>
            <person name="Zhao R."/>
            <person name="Li G."/>
            <person name="Mu C."/>
            <person name="Tian Q."/>
            <person name="Mei H."/>
            <person name="Zhang T."/>
            <person name="Gao T."/>
            <person name="Zhang H."/>
        </authorList>
    </citation>
    <scope>NUCLEOTIDE SEQUENCE</scope>
    <source>
        <strain evidence="5">G01</strain>
    </source>
</reference>
<dbReference type="EMBL" id="JACGWK010000001">
    <property type="protein sequence ID" value="KAL0381700.1"/>
    <property type="molecule type" value="Genomic_DNA"/>
</dbReference>
<dbReference type="AlphaFoldDB" id="A0AAW2RNP1"/>
<keyword evidence="2" id="KW-0862">Zinc</keyword>
<keyword evidence="1" id="KW-0479">Metal-binding</keyword>
<sequence>MVADEYFMCSTSMCRHYNLQPVEALWTRQAWRERWVVSLGGVGHLTVKFAKCFGCKVTVISTSANEKKEVMETFGADEFFVRHDQEQMQVISSRLGLIDLFRGPSSLS</sequence>
<evidence type="ECO:0000256" key="3">
    <source>
        <dbReference type="ARBA" id="ARBA00023002"/>
    </source>
</evidence>
<name>A0AAW2RNP1_9LAMI</name>
<protein>
    <submittedName>
        <fullName evidence="5">8-hydroxygeraniol dehydrogenase</fullName>
    </submittedName>
</protein>
<dbReference type="SUPFAM" id="SSF51735">
    <property type="entry name" value="NAD(P)-binding Rossmann-fold domains"/>
    <property type="match status" value="1"/>
</dbReference>
<dbReference type="Gene3D" id="3.40.50.720">
    <property type="entry name" value="NAD(P)-binding Rossmann-like Domain"/>
    <property type="match status" value="1"/>
</dbReference>
<evidence type="ECO:0000259" key="4">
    <source>
        <dbReference type="Pfam" id="PF00107"/>
    </source>
</evidence>
<dbReference type="InterPro" id="IPR047109">
    <property type="entry name" value="CAD-like"/>
</dbReference>
<reference evidence="5" key="1">
    <citation type="submission" date="2020-06" db="EMBL/GenBank/DDBJ databases">
        <authorList>
            <person name="Li T."/>
            <person name="Hu X."/>
            <person name="Zhang T."/>
            <person name="Song X."/>
            <person name="Zhang H."/>
            <person name="Dai N."/>
            <person name="Sheng W."/>
            <person name="Hou X."/>
            <person name="Wei L."/>
        </authorList>
    </citation>
    <scope>NUCLEOTIDE SEQUENCE</scope>
    <source>
        <strain evidence="5">G01</strain>
        <tissue evidence="5">Leaf</tissue>
    </source>
</reference>
<dbReference type="InterPro" id="IPR036291">
    <property type="entry name" value="NAD(P)-bd_dom_sf"/>
</dbReference>
<dbReference type="InterPro" id="IPR013149">
    <property type="entry name" value="ADH-like_C"/>
</dbReference>
<keyword evidence="3" id="KW-0560">Oxidoreductase</keyword>
<evidence type="ECO:0000256" key="1">
    <source>
        <dbReference type="ARBA" id="ARBA00022723"/>
    </source>
</evidence>
<evidence type="ECO:0000256" key="2">
    <source>
        <dbReference type="ARBA" id="ARBA00022833"/>
    </source>
</evidence>
<gene>
    <name evidence="5" type="ORF">Sangu_0234300</name>
</gene>
<organism evidence="5">
    <name type="scientific">Sesamum angustifolium</name>
    <dbReference type="NCBI Taxonomy" id="2727405"/>
    <lineage>
        <taxon>Eukaryota</taxon>
        <taxon>Viridiplantae</taxon>
        <taxon>Streptophyta</taxon>
        <taxon>Embryophyta</taxon>
        <taxon>Tracheophyta</taxon>
        <taxon>Spermatophyta</taxon>
        <taxon>Magnoliopsida</taxon>
        <taxon>eudicotyledons</taxon>
        <taxon>Gunneridae</taxon>
        <taxon>Pentapetalae</taxon>
        <taxon>asterids</taxon>
        <taxon>lamiids</taxon>
        <taxon>Lamiales</taxon>
        <taxon>Pedaliaceae</taxon>
        <taxon>Sesamum</taxon>
    </lineage>
</organism>
<dbReference type="GO" id="GO:0016616">
    <property type="term" value="F:oxidoreductase activity, acting on the CH-OH group of donors, NAD or NADP as acceptor"/>
    <property type="evidence" value="ECO:0007669"/>
    <property type="project" value="InterPro"/>
</dbReference>
<evidence type="ECO:0000313" key="5">
    <source>
        <dbReference type="EMBL" id="KAL0381700.1"/>
    </source>
</evidence>
<proteinExistence type="predicted"/>
<accession>A0AAW2RNP1</accession>
<dbReference type="GO" id="GO:0046872">
    <property type="term" value="F:metal ion binding"/>
    <property type="evidence" value="ECO:0007669"/>
    <property type="project" value="UniProtKB-KW"/>
</dbReference>
<dbReference type="Pfam" id="PF00107">
    <property type="entry name" value="ADH_zinc_N"/>
    <property type="match status" value="1"/>
</dbReference>
<feature type="domain" description="Alcohol dehydrogenase-like C-terminal" evidence="4">
    <location>
        <begin position="41"/>
        <end position="85"/>
    </location>
</feature>
<dbReference type="PANTHER" id="PTHR42683">
    <property type="entry name" value="ALDEHYDE REDUCTASE"/>
    <property type="match status" value="1"/>
</dbReference>
<comment type="caution">
    <text evidence="5">The sequence shown here is derived from an EMBL/GenBank/DDBJ whole genome shotgun (WGS) entry which is preliminary data.</text>
</comment>